<dbReference type="Pfam" id="PF05741">
    <property type="entry name" value="zf-nanos"/>
    <property type="match status" value="1"/>
</dbReference>
<sequence>MRLGPTFTRILRMTTMTAASGVLPRTWQQTGLHMQPPPQDQERHQKRGQRRTAVDSGGQLRTAADSGRSGVAAEAAAAEERVVCTRCAYPGARRHRGRVRRDRRNAPRARRQRPDAAARCGFCESNGEAPGVYVSHALRSRAGTVTCPVLRRYTCPVCGATGDRAHTRSHCPCAR</sequence>
<evidence type="ECO:0000256" key="7">
    <source>
        <dbReference type="ARBA" id="ARBA00022884"/>
    </source>
</evidence>
<comment type="caution">
    <text evidence="11">The sequence shown here is derived from an EMBL/GenBank/DDBJ whole genome shotgun (WGS) entry which is preliminary data.</text>
</comment>
<dbReference type="InterPro" id="IPR038129">
    <property type="entry name" value="Nanos_sf"/>
</dbReference>
<dbReference type="Proteomes" id="UP001174136">
    <property type="component" value="Unassembled WGS sequence"/>
</dbReference>
<dbReference type="PANTHER" id="PTHR12887">
    <property type="entry name" value="NANOS PROTEIN"/>
    <property type="match status" value="1"/>
</dbReference>
<evidence type="ECO:0000313" key="12">
    <source>
        <dbReference type="Proteomes" id="UP001174136"/>
    </source>
</evidence>
<evidence type="ECO:0000256" key="9">
    <source>
        <dbReference type="SAM" id="MobiDB-lite"/>
    </source>
</evidence>
<gene>
    <name evidence="11" type="primary">Nanos2_1</name>
    <name evidence="11" type="ORF">N1851_018555</name>
</gene>
<reference evidence="11" key="1">
    <citation type="journal article" date="2023" name="Front. Mar. Sci.">
        <title>A new Merluccius polli reference genome to investigate the effects of global change in West African waters.</title>
        <authorList>
            <person name="Mateo J.L."/>
            <person name="Blanco-Fernandez C."/>
            <person name="Garcia-Vazquez E."/>
            <person name="Machado-Schiaffino G."/>
        </authorList>
    </citation>
    <scope>NUCLEOTIDE SEQUENCE</scope>
    <source>
        <strain evidence="11">C29</strain>
        <tissue evidence="11">Fin</tissue>
    </source>
</reference>
<dbReference type="PROSITE" id="PS51522">
    <property type="entry name" value="ZF_NANOS"/>
    <property type="match status" value="1"/>
</dbReference>
<dbReference type="InterPro" id="IPR008705">
    <property type="entry name" value="Nanos/Xcar2"/>
</dbReference>
<keyword evidence="3" id="KW-0479">Metal-binding</keyword>
<dbReference type="GO" id="GO:0003723">
    <property type="term" value="F:RNA binding"/>
    <property type="evidence" value="ECO:0007669"/>
    <property type="project" value="UniProtKB-UniRule"/>
</dbReference>
<proteinExistence type="inferred from homology"/>
<keyword evidence="7 8" id="KW-0694">RNA-binding</keyword>
<comment type="subcellular location">
    <subcellularLocation>
        <location evidence="1">Cytoplasm</location>
    </subcellularLocation>
</comment>
<feature type="compositionally biased region" description="Basic residues" evidence="9">
    <location>
        <begin position="95"/>
        <end position="111"/>
    </location>
</feature>
<dbReference type="AlphaFoldDB" id="A0AA47MMT0"/>
<organism evidence="11 12">
    <name type="scientific">Merluccius polli</name>
    <name type="common">Benguela hake</name>
    <name type="synonym">Merluccius cadenati</name>
    <dbReference type="NCBI Taxonomy" id="89951"/>
    <lineage>
        <taxon>Eukaryota</taxon>
        <taxon>Metazoa</taxon>
        <taxon>Chordata</taxon>
        <taxon>Craniata</taxon>
        <taxon>Vertebrata</taxon>
        <taxon>Euteleostomi</taxon>
        <taxon>Actinopterygii</taxon>
        <taxon>Neopterygii</taxon>
        <taxon>Teleostei</taxon>
        <taxon>Neoteleostei</taxon>
        <taxon>Acanthomorphata</taxon>
        <taxon>Zeiogadaria</taxon>
        <taxon>Gadariae</taxon>
        <taxon>Gadiformes</taxon>
        <taxon>Gadoidei</taxon>
        <taxon>Merlucciidae</taxon>
        <taxon>Merluccius</taxon>
    </lineage>
</organism>
<name>A0AA47MMT0_MERPO</name>
<evidence type="ECO:0000256" key="8">
    <source>
        <dbReference type="PROSITE-ProRule" id="PRU00855"/>
    </source>
</evidence>
<comment type="similarity">
    <text evidence="8">Belongs to the nanos family.</text>
</comment>
<keyword evidence="5" id="KW-0862">Zinc</keyword>
<evidence type="ECO:0000256" key="1">
    <source>
        <dbReference type="ARBA" id="ARBA00004496"/>
    </source>
</evidence>
<evidence type="ECO:0000256" key="3">
    <source>
        <dbReference type="ARBA" id="ARBA00022723"/>
    </source>
</evidence>
<dbReference type="Gene3D" id="4.10.60.30">
    <property type="entry name" value="Nanos, RNA-binding domain"/>
    <property type="match status" value="1"/>
</dbReference>
<evidence type="ECO:0000256" key="5">
    <source>
        <dbReference type="ARBA" id="ARBA00022833"/>
    </source>
</evidence>
<dbReference type="EMBL" id="JAOPHQ010003420">
    <property type="protein sequence ID" value="KAK0143303.1"/>
    <property type="molecule type" value="Genomic_DNA"/>
</dbReference>
<evidence type="ECO:0000256" key="6">
    <source>
        <dbReference type="ARBA" id="ARBA00022845"/>
    </source>
</evidence>
<evidence type="ECO:0000256" key="4">
    <source>
        <dbReference type="ARBA" id="ARBA00022771"/>
    </source>
</evidence>
<protein>
    <submittedName>
        <fullName evidence="11">Nanos 2</fullName>
    </submittedName>
</protein>
<accession>A0AA47MMT0</accession>
<dbReference type="GO" id="GO:0005737">
    <property type="term" value="C:cytoplasm"/>
    <property type="evidence" value="ECO:0007669"/>
    <property type="project" value="UniProtKB-SubCell"/>
</dbReference>
<keyword evidence="12" id="KW-1185">Reference proteome</keyword>
<evidence type="ECO:0000256" key="2">
    <source>
        <dbReference type="ARBA" id="ARBA00022490"/>
    </source>
</evidence>
<evidence type="ECO:0000313" key="11">
    <source>
        <dbReference type="EMBL" id="KAK0143303.1"/>
    </source>
</evidence>
<keyword evidence="6 8" id="KW-0810">Translation regulation</keyword>
<keyword evidence="2" id="KW-0963">Cytoplasm</keyword>
<dbReference type="InterPro" id="IPR024161">
    <property type="entry name" value="Znf_nanos-typ"/>
</dbReference>
<feature type="region of interest" description="Disordered" evidence="9">
    <location>
        <begin position="95"/>
        <end position="115"/>
    </location>
</feature>
<feature type="domain" description="Nanos-type" evidence="10">
    <location>
        <begin position="119"/>
        <end position="173"/>
    </location>
</feature>
<dbReference type="GO" id="GO:0006417">
    <property type="term" value="P:regulation of translation"/>
    <property type="evidence" value="ECO:0007669"/>
    <property type="project" value="UniProtKB-UniRule"/>
</dbReference>
<dbReference type="GO" id="GO:0008270">
    <property type="term" value="F:zinc ion binding"/>
    <property type="evidence" value="ECO:0007669"/>
    <property type="project" value="UniProtKB-KW"/>
</dbReference>
<feature type="region of interest" description="Disordered" evidence="9">
    <location>
        <begin position="28"/>
        <end position="78"/>
    </location>
</feature>
<evidence type="ECO:0000259" key="10">
    <source>
        <dbReference type="PROSITE" id="PS51522"/>
    </source>
</evidence>
<keyword evidence="4 8" id="KW-0863">Zinc-finger</keyword>